<reference evidence="1 2" key="1">
    <citation type="journal article" date="2013" name="Curr. Biol.">
        <title>The Genome of the Foraminiferan Reticulomyxa filosa.</title>
        <authorList>
            <person name="Glockner G."/>
            <person name="Hulsmann N."/>
            <person name="Schleicher M."/>
            <person name="Noegel A.A."/>
            <person name="Eichinger L."/>
            <person name="Gallinger C."/>
            <person name="Pawlowski J."/>
            <person name="Sierra R."/>
            <person name="Euteneuer U."/>
            <person name="Pillet L."/>
            <person name="Moustafa A."/>
            <person name="Platzer M."/>
            <person name="Groth M."/>
            <person name="Szafranski K."/>
            <person name="Schliwa M."/>
        </authorList>
    </citation>
    <scope>NUCLEOTIDE SEQUENCE [LARGE SCALE GENOMIC DNA]</scope>
</reference>
<proteinExistence type="predicted"/>
<evidence type="ECO:0000313" key="1">
    <source>
        <dbReference type="EMBL" id="ETO10354.1"/>
    </source>
</evidence>
<name>X6M8X9_RETFI</name>
<protein>
    <submittedName>
        <fullName evidence="1">Uncharacterized protein</fullName>
    </submittedName>
</protein>
<sequence>MTLLTGFVFKNYGHYLFLFFKVHPNLIHNSSPSKENTSNDNLRIIENDIQELLNIVTDKLHLSDQLHAEKNLQLKSVSDKKMVESDVSLQKRVEPGPTLEKPKVLDFFKSYLFWCKHEKYNTHRTMHLHSRMIYHFQKKKDCIPLTQKTIPQFPENHTLKRSHSVNFNNLPYNTIENKLTQGILPQSPFAKPSKHISPQMYTF</sequence>
<gene>
    <name evidence="1" type="ORF">RFI_27024</name>
</gene>
<comment type="caution">
    <text evidence="1">The sequence shown here is derived from an EMBL/GenBank/DDBJ whole genome shotgun (WGS) entry which is preliminary data.</text>
</comment>
<dbReference type="Proteomes" id="UP000023152">
    <property type="component" value="Unassembled WGS sequence"/>
</dbReference>
<keyword evidence="2" id="KW-1185">Reference proteome</keyword>
<accession>X6M8X9</accession>
<evidence type="ECO:0000313" key="2">
    <source>
        <dbReference type="Proteomes" id="UP000023152"/>
    </source>
</evidence>
<dbReference type="EMBL" id="ASPP01023513">
    <property type="protein sequence ID" value="ETO10354.1"/>
    <property type="molecule type" value="Genomic_DNA"/>
</dbReference>
<dbReference type="AlphaFoldDB" id="X6M8X9"/>
<organism evidence="1 2">
    <name type="scientific">Reticulomyxa filosa</name>
    <dbReference type="NCBI Taxonomy" id="46433"/>
    <lineage>
        <taxon>Eukaryota</taxon>
        <taxon>Sar</taxon>
        <taxon>Rhizaria</taxon>
        <taxon>Retaria</taxon>
        <taxon>Foraminifera</taxon>
        <taxon>Monothalamids</taxon>
        <taxon>Reticulomyxidae</taxon>
        <taxon>Reticulomyxa</taxon>
    </lineage>
</organism>